<sequence length="74" mass="8715">FLNDQKKKKSVAELKEKQTTGTETVNHLRERLKQRRQQLPDIDERFNGREVMEEKKDTCSLVHSGLYSESLIIL</sequence>
<name>A0A5D2WAD3_GOSMU</name>
<evidence type="ECO:0000313" key="2">
    <source>
        <dbReference type="EMBL" id="TYI98727.1"/>
    </source>
</evidence>
<evidence type="ECO:0000313" key="3">
    <source>
        <dbReference type="Proteomes" id="UP000323597"/>
    </source>
</evidence>
<reference evidence="2 3" key="1">
    <citation type="submission" date="2019-07" db="EMBL/GenBank/DDBJ databases">
        <title>WGS assembly of Gossypium mustelinum.</title>
        <authorList>
            <person name="Chen Z.J."/>
            <person name="Sreedasyam A."/>
            <person name="Ando A."/>
            <person name="Song Q."/>
            <person name="De L."/>
            <person name="Hulse-Kemp A."/>
            <person name="Ding M."/>
            <person name="Ye W."/>
            <person name="Kirkbride R."/>
            <person name="Jenkins J."/>
            <person name="Plott C."/>
            <person name="Lovell J."/>
            <person name="Lin Y.-M."/>
            <person name="Vaughn R."/>
            <person name="Liu B."/>
            <person name="Li W."/>
            <person name="Simpson S."/>
            <person name="Scheffler B."/>
            <person name="Saski C."/>
            <person name="Grover C."/>
            <person name="Hu G."/>
            <person name="Conover J."/>
            <person name="Carlson J."/>
            <person name="Shu S."/>
            <person name="Boston L."/>
            <person name="Williams M."/>
            <person name="Peterson D."/>
            <person name="Mcgee K."/>
            <person name="Jones D."/>
            <person name="Wendel J."/>
            <person name="Stelly D."/>
            <person name="Grimwood J."/>
            <person name="Schmutz J."/>
        </authorList>
    </citation>
    <scope>NUCLEOTIDE SEQUENCE [LARGE SCALE GENOMIC DNA]</scope>
    <source>
        <strain evidence="2">1408120.09</strain>
    </source>
</reference>
<dbReference type="Proteomes" id="UP000323597">
    <property type="component" value="Chromosome D01"/>
</dbReference>
<feature type="region of interest" description="Disordered" evidence="1">
    <location>
        <begin position="1"/>
        <end position="28"/>
    </location>
</feature>
<proteinExistence type="predicted"/>
<protein>
    <submittedName>
        <fullName evidence="2">Uncharacterized protein</fullName>
    </submittedName>
</protein>
<gene>
    <name evidence="2" type="ORF">E1A91_D01G236200v1</name>
</gene>
<dbReference type="EMBL" id="CM017649">
    <property type="protein sequence ID" value="TYI98727.1"/>
    <property type="molecule type" value="Genomic_DNA"/>
</dbReference>
<keyword evidence="3" id="KW-1185">Reference proteome</keyword>
<organism evidence="2 3">
    <name type="scientific">Gossypium mustelinum</name>
    <name type="common">Cotton</name>
    <name type="synonym">Gossypium caicoense</name>
    <dbReference type="NCBI Taxonomy" id="34275"/>
    <lineage>
        <taxon>Eukaryota</taxon>
        <taxon>Viridiplantae</taxon>
        <taxon>Streptophyta</taxon>
        <taxon>Embryophyta</taxon>
        <taxon>Tracheophyta</taxon>
        <taxon>Spermatophyta</taxon>
        <taxon>Magnoliopsida</taxon>
        <taxon>eudicotyledons</taxon>
        <taxon>Gunneridae</taxon>
        <taxon>Pentapetalae</taxon>
        <taxon>rosids</taxon>
        <taxon>malvids</taxon>
        <taxon>Malvales</taxon>
        <taxon>Malvaceae</taxon>
        <taxon>Malvoideae</taxon>
        <taxon>Gossypium</taxon>
    </lineage>
</organism>
<accession>A0A5D2WAD3</accession>
<feature type="non-terminal residue" evidence="2">
    <location>
        <position position="1"/>
    </location>
</feature>
<evidence type="ECO:0000256" key="1">
    <source>
        <dbReference type="SAM" id="MobiDB-lite"/>
    </source>
</evidence>
<dbReference type="AlphaFoldDB" id="A0A5D2WAD3"/>